<keyword evidence="4" id="KW-1133">Transmembrane helix</keyword>
<dbReference type="Gene3D" id="2.30.120.10">
    <property type="match status" value="1"/>
</dbReference>
<protein>
    <recommendedName>
        <fullName evidence="6">Penicillin acylase family protein</fullName>
    </recommendedName>
</protein>
<gene>
    <name evidence="5" type="ORF">METZ01_LOCUS55499</name>
</gene>
<evidence type="ECO:0000256" key="2">
    <source>
        <dbReference type="ARBA" id="ARBA00022801"/>
    </source>
</evidence>
<keyword evidence="2" id="KW-0378">Hydrolase</keyword>
<feature type="transmembrane region" description="Helical" evidence="4">
    <location>
        <begin position="12"/>
        <end position="30"/>
    </location>
</feature>
<dbReference type="Gene3D" id="1.10.1400.10">
    <property type="match status" value="1"/>
</dbReference>
<keyword evidence="3" id="KW-0865">Zymogen</keyword>
<dbReference type="CDD" id="cd03747">
    <property type="entry name" value="Ntn_PGA_like"/>
    <property type="match status" value="1"/>
</dbReference>
<reference evidence="5" key="1">
    <citation type="submission" date="2018-05" db="EMBL/GenBank/DDBJ databases">
        <authorList>
            <person name="Lanie J.A."/>
            <person name="Ng W.-L."/>
            <person name="Kazmierczak K.M."/>
            <person name="Andrzejewski T.M."/>
            <person name="Davidsen T.M."/>
            <person name="Wayne K.J."/>
            <person name="Tettelin H."/>
            <person name="Glass J.I."/>
            <person name="Rusch D."/>
            <person name="Podicherti R."/>
            <person name="Tsui H.-C.T."/>
            <person name="Winkler M.E."/>
        </authorList>
    </citation>
    <scope>NUCLEOTIDE SEQUENCE</scope>
</reference>
<comment type="similarity">
    <text evidence="1">Belongs to the peptidase S45 family.</text>
</comment>
<dbReference type="GO" id="GO:0017000">
    <property type="term" value="P:antibiotic biosynthetic process"/>
    <property type="evidence" value="ECO:0007669"/>
    <property type="project" value="InterPro"/>
</dbReference>
<dbReference type="PANTHER" id="PTHR34218">
    <property type="entry name" value="PEPTIDASE S45 PENICILLIN AMIDASE"/>
    <property type="match status" value="1"/>
</dbReference>
<keyword evidence="4" id="KW-0472">Membrane</keyword>
<name>A0A381SF00_9ZZZZ</name>
<dbReference type="AlphaFoldDB" id="A0A381SF00"/>
<dbReference type="GO" id="GO:0016811">
    <property type="term" value="F:hydrolase activity, acting on carbon-nitrogen (but not peptide) bonds, in linear amides"/>
    <property type="evidence" value="ECO:0007669"/>
    <property type="project" value="InterPro"/>
</dbReference>
<dbReference type="InterPro" id="IPR043147">
    <property type="entry name" value="Penicillin_amidase_A-knob"/>
</dbReference>
<dbReference type="EMBL" id="UINC01003026">
    <property type="protein sequence ID" value="SVA02645.1"/>
    <property type="molecule type" value="Genomic_DNA"/>
</dbReference>
<dbReference type="PANTHER" id="PTHR34218:SF4">
    <property type="entry name" value="ACYL-HOMOSERINE LACTONE ACYLASE QUIP"/>
    <property type="match status" value="1"/>
</dbReference>
<sequence length="808" mass="92746">MKLRNKRLIKTFLFLFSLGFFCFVMIRIFFTQELPAYEGTVPMTKIKDTVEVFTDQFGVPHVFANNEKDLFLVAGYISARERLFQMSMVLNAVRGELASILGDEYLSADIYLRTWRIHDISKKITEKMDLETKKIMESFCQGINLWIDETRDDLPLEFRILGIKPQYWQPSDVVGYARMMAHELQSSWKAEIIYGAVAQFFGMNKLAEIYPGYSETQPTISEHLKKEETKNVYNKILENEFFIRDILHFRSPDIGSNSWVLSGALTKTGKPLLANDPHLEFAQPARWYEMHLKGGRFNVSGVCIAGIPVPIIGQNETCAWGFTNSMVDDVDFFIETMHPDNPNKYKKGDEWLDVELIKETIPLKEGADTTVVIRMTHHGPIISDIHPLLKGQETAVSIAWTGHWITSEIDGFFKLNLMKDWEDFTEATSLFGVPGQNMIYADVHGNIGWRAAVYIPLRKKGESLIPRPGHDPTYDWFGKVPFVEMPYLLNPERGYIVTANNKTIDNTFPYYISGLWADPSRAQRILERVQSLDSATVKDMKSIQLDVTSRFAREITPYFLATETGTERKNLKKAYGLLKNWKGEESIKSAAALLFHSAINKLIRNIYGDEMALLGDHYLEAFIGLKYLHSRNLRDILKKDKSSWFDDVRTEKFVESRDEILKRSLEEAVNELEERVGPNPNSWEWGNEHSLTHPHVLGKIKILNWLFKFNVGPFLSGGSDKTPNAGGYSFNKPFKQTAGASMRRIVDFSNLNGTNMILPTGQSGLYNSPHYRDQAKLYHFGKYRITTFDEKLIRESNNYKRLVLVPEQ</sequence>
<dbReference type="SUPFAM" id="SSF56235">
    <property type="entry name" value="N-terminal nucleophile aminohydrolases (Ntn hydrolases)"/>
    <property type="match status" value="1"/>
</dbReference>
<dbReference type="InterPro" id="IPR002692">
    <property type="entry name" value="S45"/>
</dbReference>
<dbReference type="InterPro" id="IPR043146">
    <property type="entry name" value="Penicillin_amidase_N_B-knob"/>
</dbReference>
<evidence type="ECO:0000313" key="5">
    <source>
        <dbReference type="EMBL" id="SVA02645.1"/>
    </source>
</evidence>
<evidence type="ECO:0000256" key="4">
    <source>
        <dbReference type="SAM" id="Phobius"/>
    </source>
</evidence>
<proteinExistence type="inferred from homology"/>
<dbReference type="PIRSF" id="PIRSF001227">
    <property type="entry name" value="Pen_acylase"/>
    <property type="match status" value="1"/>
</dbReference>
<dbReference type="InterPro" id="IPR023343">
    <property type="entry name" value="Penicillin_amidase_dom1"/>
</dbReference>
<accession>A0A381SF00</accession>
<dbReference type="Gene3D" id="1.10.439.10">
    <property type="entry name" value="Penicillin Amidohydrolase, domain 1"/>
    <property type="match status" value="1"/>
</dbReference>
<dbReference type="Pfam" id="PF01804">
    <property type="entry name" value="Penicil_amidase"/>
    <property type="match status" value="1"/>
</dbReference>
<dbReference type="Gene3D" id="3.60.20.10">
    <property type="entry name" value="Glutamine Phosphoribosylpyrophosphate, subunit 1, domain 1"/>
    <property type="match status" value="1"/>
</dbReference>
<evidence type="ECO:0000256" key="3">
    <source>
        <dbReference type="ARBA" id="ARBA00023145"/>
    </source>
</evidence>
<evidence type="ECO:0008006" key="6">
    <source>
        <dbReference type="Google" id="ProtNLM"/>
    </source>
</evidence>
<organism evidence="5">
    <name type="scientific">marine metagenome</name>
    <dbReference type="NCBI Taxonomy" id="408172"/>
    <lineage>
        <taxon>unclassified sequences</taxon>
        <taxon>metagenomes</taxon>
        <taxon>ecological metagenomes</taxon>
    </lineage>
</organism>
<dbReference type="InterPro" id="IPR029055">
    <property type="entry name" value="Ntn_hydrolases_N"/>
</dbReference>
<keyword evidence="4" id="KW-0812">Transmembrane</keyword>
<dbReference type="InterPro" id="IPR014395">
    <property type="entry name" value="Pen/GL7ACA/AHL_acylase"/>
</dbReference>
<evidence type="ECO:0000256" key="1">
    <source>
        <dbReference type="ARBA" id="ARBA00006586"/>
    </source>
</evidence>